<dbReference type="OrthoDB" id="1714475at2759"/>
<feature type="compositionally biased region" description="Polar residues" evidence="1">
    <location>
        <begin position="132"/>
        <end position="152"/>
    </location>
</feature>
<dbReference type="Proteomes" id="UP000887116">
    <property type="component" value="Unassembled WGS sequence"/>
</dbReference>
<name>A0A8X6FZM6_TRICU</name>
<accession>A0A8X6FZM6</accession>
<gene>
    <name evidence="2" type="primary">NCL1_43158</name>
    <name evidence="2" type="ORF">TNCT_370141</name>
</gene>
<comment type="caution">
    <text evidence="2">The sequence shown here is derived from an EMBL/GenBank/DDBJ whole genome shotgun (WGS) entry which is preliminary data.</text>
</comment>
<sequence length="216" mass="24521">MVDAQHDLIYLKLIFNFNDMATFQDDSTDDEIGVNLQLAERLSINKGDHVSSKKNIPNSKALKQLHNYSKKNNHHLDYKSSSSSSLDMHLDQSVMEGPSSYGLHNKKRQNGDKNVEQFSNSKRTCFGFLPKQSKNSNVRENQPSGSNSVQFVDSTSDDDSRSVMQNGALKGGRQSEFSLDVKRWNRKVAKVLDSDSDDLQVEYRSRSNNIFIVLRQ</sequence>
<evidence type="ECO:0000313" key="3">
    <source>
        <dbReference type="Proteomes" id="UP000887116"/>
    </source>
</evidence>
<evidence type="ECO:0000313" key="2">
    <source>
        <dbReference type="EMBL" id="GFQ92576.1"/>
    </source>
</evidence>
<feature type="region of interest" description="Disordered" evidence="1">
    <location>
        <begin position="129"/>
        <end position="171"/>
    </location>
</feature>
<keyword evidence="3" id="KW-1185">Reference proteome</keyword>
<dbReference type="AlphaFoldDB" id="A0A8X6FZM6"/>
<organism evidence="2 3">
    <name type="scientific">Trichonephila clavata</name>
    <name type="common">Joro spider</name>
    <name type="synonym">Nephila clavata</name>
    <dbReference type="NCBI Taxonomy" id="2740835"/>
    <lineage>
        <taxon>Eukaryota</taxon>
        <taxon>Metazoa</taxon>
        <taxon>Ecdysozoa</taxon>
        <taxon>Arthropoda</taxon>
        <taxon>Chelicerata</taxon>
        <taxon>Arachnida</taxon>
        <taxon>Araneae</taxon>
        <taxon>Araneomorphae</taxon>
        <taxon>Entelegynae</taxon>
        <taxon>Araneoidea</taxon>
        <taxon>Nephilidae</taxon>
        <taxon>Trichonephila</taxon>
    </lineage>
</organism>
<proteinExistence type="predicted"/>
<evidence type="ECO:0000256" key="1">
    <source>
        <dbReference type="SAM" id="MobiDB-lite"/>
    </source>
</evidence>
<protein>
    <submittedName>
        <fullName evidence="2">Uncharacterized protein</fullName>
    </submittedName>
</protein>
<feature type="region of interest" description="Disordered" evidence="1">
    <location>
        <begin position="94"/>
        <end position="115"/>
    </location>
</feature>
<dbReference type="EMBL" id="BMAO01033892">
    <property type="protein sequence ID" value="GFQ92576.1"/>
    <property type="molecule type" value="Genomic_DNA"/>
</dbReference>
<reference evidence="2" key="1">
    <citation type="submission" date="2020-07" db="EMBL/GenBank/DDBJ databases">
        <title>Multicomponent nature underlies the extraordinary mechanical properties of spider dragline silk.</title>
        <authorList>
            <person name="Kono N."/>
            <person name="Nakamura H."/>
            <person name="Mori M."/>
            <person name="Yoshida Y."/>
            <person name="Ohtoshi R."/>
            <person name="Malay A.D."/>
            <person name="Moran D.A.P."/>
            <person name="Tomita M."/>
            <person name="Numata K."/>
            <person name="Arakawa K."/>
        </authorList>
    </citation>
    <scope>NUCLEOTIDE SEQUENCE</scope>
</reference>